<organism evidence="2">
    <name type="scientific">Anguilla anguilla</name>
    <name type="common">European freshwater eel</name>
    <name type="synonym">Muraena anguilla</name>
    <dbReference type="NCBI Taxonomy" id="7936"/>
    <lineage>
        <taxon>Eukaryota</taxon>
        <taxon>Metazoa</taxon>
        <taxon>Chordata</taxon>
        <taxon>Craniata</taxon>
        <taxon>Vertebrata</taxon>
        <taxon>Euteleostomi</taxon>
        <taxon>Actinopterygii</taxon>
        <taxon>Neopterygii</taxon>
        <taxon>Teleostei</taxon>
        <taxon>Anguilliformes</taxon>
        <taxon>Anguillidae</taxon>
        <taxon>Anguilla</taxon>
    </lineage>
</organism>
<name>A0A0E9PMN1_ANGAN</name>
<protein>
    <submittedName>
        <fullName evidence="2">Uncharacterized protein</fullName>
    </submittedName>
</protein>
<accession>A0A0E9PMN1</accession>
<keyword evidence="1" id="KW-0812">Transmembrane</keyword>
<feature type="transmembrane region" description="Helical" evidence="1">
    <location>
        <begin position="7"/>
        <end position="25"/>
    </location>
</feature>
<reference evidence="2" key="1">
    <citation type="submission" date="2014-11" db="EMBL/GenBank/DDBJ databases">
        <authorList>
            <person name="Amaro Gonzalez C."/>
        </authorList>
    </citation>
    <scope>NUCLEOTIDE SEQUENCE</scope>
</reference>
<evidence type="ECO:0000313" key="2">
    <source>
        <dbReference type="EMBL" id="JAH05108.1"/>
    </source>
</evidence>
<dbReference type="EMBL" id="GBXM01103469">
    <property type="protein sequence ID" value="JAH05108.1"/>
    <property type="molecule type" value="Transcribed_RNA"/>
</dbReference>
<keyword evidence="1" id="KW-1133">Transmembrane helix</keyword>
<proteinExistence type="predicted"/>
<keyword evidence="1" id="KW-0472">Membrane</keyword>
<sequence length="35" mass="3988">MNALMKAFSRNICSLVPFFFVYSYLSHAPLSSTLM</sequence>
<dbReference type="AlphaFoldDB" id="A0A0E9PMN1"/>
<evidence type="ECO:0000256" key="1">
    <source>
        <dbReference type="SAM" id="Phobius"/>
    </source>
</evidence>
<reference evidence="2" key="2">
    <citation type="journal article" date="2015" name="Fish Shellfish Immunol.">
        <title>Early steps in the European eel (Anguilla anguilla)-Vibrio vulnificus interaction in the gills: Role of the RtxA13 toxin.</title>
        <authorList>
            <person name="Callol A."/>
            <person name="Pajuelo D."/>
            <person name="Ebbesson L."/>
            <person name="Teles M."/>
            <person name="MacKenzie S."/>
            <person name="Amaro C."/>
        </authorList>
    </citation>
    <scope>NUCLEOTIDE SEQUENCE</scope>
</reference>